<proteinExistence type="predicted"/>
<evidence type="ECO:0000313" key="1">
    <source>
        <dbReference type="EMBL" id="KAF4039625.1"/>
    </source>
</evidence>
<dbReference type="Proteomes" id="UP000602510">
    <property type="component" value="Unassembled WGS sequence"/>
</dbReference>
<dbReference type="AlphaFoldDB" id="A0A833T9L6"/>
<organism evidence="1 3">
    <name type="scientific">Phytophthora infestans</name>
    <name type="common">Potato late blight agent</name>
    <name type="synonym">Botrytis infestans</name>
    <dbReference type="NCBI Taxonomy" id="4787"/>
    <lineage>
        <taxon>Eukaryota</taxon>
        <taxon>Sar</taxon>
        <taxon>Stramenopiles</taxon>
        <taxon>Oomycota</taxon>
        <taxon>Peronosporomycetes</taxon>
        <taxon>Peronosporales</taxon>
        <taxon>Peronosporaceae</taxon>
        <taxon>Phytophthora</taxon>
    </lineage>
</organism>
<comment type="caution">
    <text evidence="1">The sequence shown here is derived from an EMBL/GenBank/DDBJ whole genome shotgun (WGS) entry which is preliminary data.</text>
</comment>
<dbReference type="Proteomes" id="UP000704712">
    <property type="component" value="Unassembled WGS sequence"/>
</dbReference>
<dbReference type="EMBL" id="JAACNO010001938">
    <property type="protein sequence ID" value="KAF4136474.1"/>
    <property type="molecule type" value="Genomic_DNA"/>
</dbReference>
<dbReference type="EMBL" id="WSZM01000168">
    <property type="protein sequence ID" value="KAF4039625.1"/>
    <property type="molecule type" value="Genomic_DNA"/>
</dbReference>
<accession>A0A833T9L6</accession>
<evidence type="ECO:0000313" key="3">
    <source>
        <dbReference type="Proteomes" id="UP000602510"/>
    </source>
</evidence>
<gene>
    <name evidence="1" type="ORF">GN244_ATG08148</name>
    <name evidence="2" type="ORF">GN958_ATG14333</name>
</gene>
<keyword evidence="3" id="KW-1185">Reference proteome</keyword>
<evidence type="ECO:0000313" key="2">
    <source>
        <dbReference type="EMBL" id="KAF4136474.1"/>
    </source>
</evidence>
<sequence length="62" mass="7232">MNDTSLVHELVRARLVEIATMRETLERINAGLKRIVQLEFQILADKHEERSYELLDTVAKKP</sequence>
<reference evidence="1" key="1">
    <citation type="submission" date="2020-04" db="EMBL/GenBank/DDBJ databases">
        <title>Hybrid Assembly of Korean Phytophthora infestans isolates.</title>
        <authorList>
            <person name="Prokchorchik M."/>
            <person name="Lee Y."/>
            <person name="Seo J."/>
            <person name="Cho J.-H."/>
            <person name="Park Y.-E."/>
            <person name="Jang D.-C."/>
            <person name="Im J.-S."/>
            <person name="Choi J.-G."/>
            <person name="Park H.-J."/>
            <person name="Lee G.-B."/>
            <person name="Lee Y.-G."/>
            <person name="Hong S.-Y."/>
            <person name="Cho K."/>
            <person name="Sohn K.H."/>
        </authorList>
    </citation>
    <scope>NUCLEOTIDE SEQUENCE</scope>
    <source>
        <strain evidence="1">KR_1_A1</strain>
        <strain evidence="2">KR_2_A2</strain>
    </source>
</reference>
<name>A0A833T9L6_PHYIN</name>
<protein>
    <submittedName>
        <fullName evidence="1">Uncharacterized protein</fullName>
    </submittedName>
</protein>